<evidence type="ECO:0000256" key="3">
    <source>
        <dbReference type="ARBA" id="ARBA00022452"/>
    </source>
</evidence>
<dbReference type="AlphaFoldDB" id="A0AAX3FMU3"/>
<dbReference type="Proteomes" id="UP000277437">
    <property type="component" value="Chromosome"/>
</dbReference>
<dbReference type="InterPro" id="IPR036942">
    <property type="entry name" value="Beta-barrel_TonB_sf"/>
</dbReference>
<feature type="domain" description="TonB-dependent receptor-like beta-barrel" evidence="11">
    <location>
        <begin position="2"/>
        <end position="74"/>
    </location>
</feature>
<evidence type="ECO:0000313" key="13">
    <source>
        <dbReference type="Proteomes" id="UP000277437"/>
    </source>
</evidence>
<evidence type="ECO:0000256" key="4">
    <source>
        <dbReference type="ARBA" id="ARBA00022496"/>
    </source>
</evidence>
<reference evidence="12 13" key="1">
    <citation type="submission" date="2018-12" db="EMBL/GenBank/DDBJ databases">
        <authorList>
            <consortium name="Pathogen Informatics"/>
        </authorList>
    </citation>
    <scope>NUCLEOTIDE SEQUENCE [LARGE SCALE GENOMIC DNA]</scope>
    <source>
        <strain evidence="12 13">NCTC7357</strain>
    </source>
</reference>
<dbReference type="PANTHER" id="PTHR32552:SF81">
    <property type="entry name" value="TONB-DEPENDENT OUTER MEMBRANE RECEPTOR"/>
    <property type="match status" value="1"/>
</dbReference>
<evidence type="ECO:0000256" key="9">
    <source>
        <dbReference type="ARBA" id="ARBA00023136"/>
    </source>
</evidence>
<dbReference type="EMBL" id="LR134334">
    <property type="protein sequence ID" value="VEF72077.1"/>
    <property type="molecule type" value="Genomic_DNA"/>
</dbReference>
<name>A0AAX3FMU3_9PSED</name>
<evidence type="ECO:0000313" key="12">
    <source>
        <dbReference type="EMBL" id="VEF72077.1"/>
    </source>
</evidence>
<dbReference type="RefSeq" id="WP_232018512.1">
    <property type="nucleotide sequence ID" value="NZ_CP118137.1"/>
</dbReference>
<protein>
    <submittedName>
        <fullName evidence="12">TonB-dependent receptor</fullName>
    </submittedName>
</protein>
<keyword evidence="4" id="KW-0410">Iron transport</keyword>
<proteinExistence type="predicted"/>
<keyword evidence="2" id="KW-0813">Transport</keyword>
<dbReference type="PANTHER" id="PTHR32552">
    <property type="entry name" value="FERRICHROME IRON RECEPTOR-RELATED"/>
    <property type="match status" value="1"/>
</dbReference>
<dbReference type="GO" id="GO:0009279">
    <property type="term" value="C:cell outer membrane"/>
    <property type="evidence" value="ECO:0007669"/>
    <property type="project" value="UniProtKB-SubCell"/>
</dbReference>
<evidence type="ECO:0000256" key="6">
    <source>
        <dbReference type="ARBA" id="ARBA00023004"/>
    </source>
</evidence>
<evidence type="ECO:0000256" key="1">
    <source>
        <dbReference type="ARBA" id="ARBA00004571"/>
    </source>
</evidence>
<keyword evidence="3" id="KW-1134">Transmembrane beta strand</keyword>
<keyword evidence="5" id="KW-0812">Transmembrane</keyword>
<accession>A0AAX3FMU3</accession>
<keyword evidence="12" id="KW-0675">Receptor</keyword>
<gene>
    <name evidence="12" type="ORF">NCTC7357_00311</name>
</gene>
<comment type="subcellular location">
    <subcellularLocation>
        <location evidence="1">Cell outer membrane</location>
        <topology evidence="1">Multi-pass membrane protein</topology>
    </subcellularLocation>
</comment>
<dbReference type="Gene3D" id="2.40.170.20">
    <property type="entry name" value="TonB-dependent receptor, beta-barrel domain"/>
    <property type="match status" value="1"/>
</dbReference>
<dbReference type="InterPro" id="IPR039426">
    <property type="entry name" value="TonB-dep_rcpt-like"/>
</dbReference>
<evidence type="ECO:0000259" key="11">
    <source>
        <dbReference type="Pfam" id="PF00593"/>
    </source>
</evidence>
<evidence type="ECO:0000256" key="7">
    <source>
        <dbReference type="ARBA" id="ARBA00023065"/>
    </source>
</evidence>
<dbReference type="GO" id="GO:0006826">
    <property type="term" value="P:iron ion transport"/>
    <property type="evidence" value="ECO:0007669"/>
    <property type="project" value="UniProtKB-KW"/>
</dbReference>
<dbReference type="Pfam" id="PF00593">
    <property type="entry name" value="TonB_dep_Rec_b-barrel"/>
    <property type="match status" value="1"/>
</dbReference>
<evidence type="ECO:0000256" key="8">
    <source>
        <dbReference type="ARBA" id="ARBA00023077"/>
    </source>
</evidence>
<evidence type="ECO:0000256" key="10">
    <source>
        <dbReference type="ARBA" id="ARBA00023237"/>
    </source>
</evidence>
<keyword evidence="7" id="KW-0406">Ion transport</keyword>
<keyword evidence="9" id="KW-0472">Membrane</keyword>
<keyword evidence="6" id="KW-0408">Iron</keyword>
<evidence type="ECO:0000256" key="5">
    <source>
        <dbReference type="ARBA" id="ARBA00022692"/>
    </source>
</evidence>
<dbReference type="SUPFAM" id="SSF56935">
    <property type="entry name" value="Porins"/>
    <property type="match status" value="1"/>
</dbReference>
<organism evidence="12 13">
    <name type="scientific">Pseudomonas chlororaphis</name>
    <dbReference type="NCBI Taxonomy" id="587753"/>
    <lineage>
        <taxon>Bacteria</taxon>
        <taxon>Pseudomonadati</taxon>
        <taxon>Pseudomonadota</taxon>
        <taxon>Gammaproteobacteria</taxon>
        <taxon>Pseudomonadales</taxon>
        <taxon>Pseudomonadaceae</taxon>
        <taxon>Pseudomonas</taxon>
    </lineage>
</organism>
<dbReference type="InterPro" id="IPR000531">
    <property type="entry name" value="Beta-barrel_TonB"/>
</dbReference>
<sequence>MNQLPSLPRQVYQAEQQYRQASGFYAQLNARAASSYYVDFANTLSAPSYTLWGAKFGYEAPSKQWEVFVDARNLTNQRYATAANTAYDAKGRDSANFYPGDAFNVTTGVAFRF</sequence>
<keyword evidence="8" id="KW-0798">TonB box</keyword>
<evidence type="ECO:0000256" key="2">
    <source>
        <dbReference type="ARBA" id="ARBA00022448"/>
    </source>
</evidence>
<keyword evidence="10" id="KW-0998">Cell outer membrane</keyword>